<dbReference type="eggNOG" id="arCOG06243">
    <property type="taxonomic scope" value="Archaea"/>
</dbReference>
<dbReference type="KEGG" id="nmo:Nmlp_2718"/>
<evidence type="ECO:0000313" key="2">
    <source>
        <dbReference type="EMBL" id="CCQ36872.1"/>
    </source>
</evidence>
<sequence length="241" mass="26023">MDDRERGLTEATAELSETLESLRAELESAPEGPRGFPRPPGPGELLRFTEQYTIPATIALLEAAIRSLELLAAALRVADGRPIEAASGQSETPAGDRLAATSRETLRRLDGALAELQSAARGDPSNPEMRRLLEEARGLRAEVDDRLSEAIEGDVSRSERDRTAQTEGEKPGTQPDRGAEPDRSSRAERDDRTERDDAVAIDVDEELQSIKRTVEDGSGGVESEAPDQSDADGDHSPDGDR</sequence>
<name>M1Y2X5_NATM8</name>
<feature type="compositionally biased region" description="Basic and acidic residues" evidence="1">
    <location>
        <begin position="232"/>
        <end position="241"/>
    </location>
</feature>
<reference evidence="2 3" key="1">
    <citation type="journal article" date="2013" name="Genome Announc.">
        <title>Genome of the haloarchaeon Natronomonas moolapensis, a neutrophilic member of a previously haloalkaliphilic genus.</title>
        <authorList>
            <person name="Dyall-Smith M.L."/>
            <person name="Pfeiffer F."/>
            <person name="Oberwinkler T."/>
            <person name="Klee K."/>
            <person name="Rampp M."/>
            <person name="Palm P."/>
            <person name="Gross K."/>
            <person name="Schuster S.C."/>
            <person name="Oesterhelt D."/>
        </authorList>
    </citation>
    <scope>NUCLEOTIDE SEQUENCE [LARGE SCALE GENOMIC DNA]</scope>
    <source>
        <strain evidence="3">DSM 18674 / JCM 14361 / 8.8.11</strain>
    </source>
</reference>
<dbReference type="EMBL" id="HF582854">
    <property type="protein sequence ID" value="CCQ36872.1"/>
    <property type="molecule type" value="Genomic_DNA"/>
</dbReference>
<dbReference type="AlphaFoldDB" id="M1Y2X5"/>
<dbReference type="Pfam" id="PF24414">
    <property type="entry name" value="DUF7547"/>
    <property type="match status" value="1"/>
</dbReference>
<dbReference type="RefSeq" id="WP_015409638.1">
    <property type="nucleotide sequence ID" value="NC_020388.1"/>
</dbReference>
<dbReference type="HOGENOM" id="CLU_073527_1_0_2"/>
<dbReference type="InterPro" id="IPR055969">
    <property type="entry name" value="DUF7547"/>
</dbReference>
<feature type="region of interest" description="Disordered" evidence="1">
    <location>
        <begin position="144"/>
        <end position="241"/>
    </location>
</feature>
<proteinExistence type="predicted"/>
<dbReference type="OrthoDB" id="241694at2157"/>
<feature type="compositionally biased region" description="Basic and acidic residues" evidence="1">
    <location>
        <begin position="177"/>
        <end position="198"/>
    </location>
</feature>
<protein>
    <submittedName>
        <fullName evidence="2">Uncharacterized protein</fullName>
    </submittedName>
</protein>
<feature type="region of interest" description="Disordered" evidence="1">
    <location>
        <begin position="22"/>
        <end position="44"/>
    </location>
</feature>
<accession>M1Y2X5</accession>
<dbReference type="GeneID" id="14651480"/>
<organism evidence="2 3">
    <name type="scientific">Natronomonas moolapensis (strain DSM 18674 / CECT 7526 / JCM 14361 / 8.8.11)</name>
    <dbReference type="NCBI Taxonomy" id="268739"/>
    <lineage>
        <taxon>Archaea</taxon>
        <taxon>Methanobacteriati</taxon>
        <taxon>Methanobacteriota</taxon>
        <taxon>Stenosarchaea group</taxon>
        <taxon>Halobacteria</taxon>
        <taxon>Halobacteriales</taxon>
        <taxon>Natronomonadaceae</taxon>
        <taxon>Natronomonas</taxon>
    </lineage>
</organism>
<keyword evidence="3" id="KW-1185">Reference proteome</keyword>
<evidence type="ECO:0000313" key="3">
    <source>
        <dbReference type="Proteomes" id="UP000011867"/>
    </source>
</evidence>
<gene>
    <name evidence="2" type="ordered locus">Nmlp_2718</name>
</gene>
<dbReference type="Proteomes" id="UP000011867">
    <property type="component" value="Chromosome"/>
</dbReference>
<feature type="compositionally biased region" description="Basic and acidic residues" evidence="1">
    <location>
        <begin position="144"/>
        <end position="170"/>
    </location>
</feature>
<evidence type="ECO:0000256" key="1">
    <source>
        <dbReference type="SAM" id="MobiDB-lite"/>
    </source>
</evidence>